<evidence type="ECO:0000313" key="4">
    <source>
        <dbReference type="Proteomes" id="UP000288716"/>
    </source>
</evidence>
<gene>
    <name evidence="3" type="ORF">B4U80_04460</name>
</gene>
<reference evidence="3 4" key="1">
    <citation type="journal article" date="2018" name="Gigascience">
        <title>Genomes of trombidid mites reveal novel predicted allergens and laterally-transferred genes associated with secondary metabolism.</title>
        <authorList>
            <person name="Dong X."/>
            <person name="Chaisiri K."/>
            <person name="Xia D."/>
            <person name="Armstrong S.D."/>
            <person name="Fang Y."/>
            <person name="Donnelly M.J."/>
            <person name="Kadowaki T."/>
            <person name="McGarry J.W."/>
            <person name="Darby A.C."/>
            <person name="Makepeace B.L."/>
        </authorList>
    </citation>
    <scope>NUCLEOTIDE SEQUENCE [LARGE SCALE GENOMIC DNA]</scope>
    <source>
        <strain evidence="3">UoL-UT</strain>
    </source>
</reference>
<dbReference type="Gene3D" id="3.30.870.10">
    <property type="entry name" value="Endonuclease Chain A"/>
    <property type="match status" value="1"/>
</dbReference>
<dbReference type="PROSITE" id="PS50035">
    <property type="entry name" value="PLD"/>
    <property type="match status" value="1"/>
</dbReference>
<comment type="similarity">
    <text evidence="1">Belongs to the phospholipase D family.</text>
</comment>
<feature type="domain" description="PLD phosphodiesterase" evidence="2">
    <location>
        <begin position="180"/>
        <end position="206"/>
    </location>
</feature>
<dbReference type="SMART" id="SM00155">
    <property type="entry name" value="PLDc"/>
    <property type="match status" value="1"/>
</dbReference>
<dbReference type="OrthoDB" id="1923775at2759"/>
<evidence type="ECO:0000256" key="1">
    <source>
        <dbReference type="ARBA" id="ARBA00008664"/>
    </source>
</evidence>
<evidence type="ECO:0000313" key="3">
    <source>
        <dbReference type="EMBL" id="RWS26949.1"/>
    </source>
</evidence>
<protein>
    <submittedName>
        <fullName evidence="3">Phospholipase D3-like protein</fullName>
    </submittedName>
</protein>
<dbReference type="AlphaFoldDB" id="A0A443SHH0"/>
<dbReference type="CDD" id="cd09107">
    <property type="entry name" value="PLDc_vPLD3_4_5_like_2"/>
    <property type="match status" value="1"/>
</dbReference>
<evidence type="ECO:0000259" key="2">
    <source>
        <dbReference type="PROSITE" id="PS50035"/>
    </source>
</evidence>
<dbReference type="PANTHER" id="PTHR10185:SF17">
    <property type="entry name" value="GM01519P-RELATED"/>
    <property type="match status" value="1"/>
</dbReference>
<organism evidence="3 4">
    <name type="scientific">Leptotrombidium deliense</name>
    <dbReference type="NCBI Taxonomy" id="299467"/>
    <lineage>
        <taxon>Eukaryota</taxon>
        <taxon>Metazoa</taxon>
        <taxon>Ecdysozoa</taxon>
        <taxon>Arthropoda</taxon>
        <taxon>Chelicerata</taxon>
        <taxon>Arachnida</taxon>
        <taxon>Acari</taxon>
        <taxon>Acariformes</taxon>
        <taxon>Trombidiformes</taxon>
        <taxon>Prostigmata</taxon>
        <taxon>Anystina</taxon>
        <taxon>Parasitengona</taxon>
        <taxon>Trombiculoidea</taxon>
        <taxon>Trombiculidae</taxon>
        <taxon>Leptotrombidium</taxon>
    </lineage>
</organism>
<dbReference type="InterPro" id="IPR001736">
    <property type="entry name" value="PLipase_D/transphosphatidylase"/>
</dbReference>
<dbReference type="PANTHER" id="PTHR10185">
    <property type="entry name" value="PHOSPHOLIPASE D - RELATED"/>
    <property type="match status" value="1"/>
</dbReference>
<dbReference type="EMBL" id="NCKV01002361">
    <property type="protein sequence ID" value="RWS26949.1"/>
    <property type="molecule type" value="Genomic_DNA"/>
</dbReference>
<dbReference type="InterPro" id="IPR032803">
    <property type="entry name" value="PLDc_3"/>
</dbReference>
<dbReference type="SUPFAM" id="SSF56024">
    <property type="entry name" value="Phospholipase D/nuclease"/>
    <property type="match status" value="1"/>
</dbReference>
<proteinExistence type="inferred from homology"/>
<sequence length="250" mass="28459">ELGIHLKNCRKIAQDLSKIFEVYWIIGASPTIPTHWPSFLDTNINKETPLKVNFGSPTDIYISSSPKQLNPNGRTNDIDALLDVINSAQKFIYIAVMDYAPEFIYIDPHRYWPPIDDALKTAAIERNVSVRLLPSTWQHTEQNMFTYLRSLYAFSKFKGAGTIEVKLFSVPPLSYIQIPYTRVNHNKYMVTEKHAYIGTSNWSADYFVNTGGVAFVANSTKVSNETIRGKLESIFLRDWSSPYAIPLPSQ</sequence>
<dbReference type="Pfam" id="PF13918">
    <property type="entry name" value="PLDc_3"/>
    <property type="match status" value="1"/>
</dbReference>
<comment type="caution">
    <text evidence="3">The sequence shown here is derived from an EMBL/GenBank/DDBJ whole genome shotgun (WGS) entry which is preliminary data.</text>
</comment>
<accession>A0A443SHH0</accession>
<dbReference type="STRING" id="299467.A0A443SHH0"/>
<dbReference type="GO" id="GO:0003824">
    <property type="term" value="F:catalytic activity"/>
    <property type="evidence" value="ECO:0007669"/>
    <property type="project" value="InterPro"/>
</dbReference>
<dbReference type="VEuPathDB" id="VectorBase:LDEU005091"/>
<feature type="non-terminal residue" evidence="3">
    <location>
        <position position="1"/>
    </location>
</feature>
<dbReference type="Proteomes" id="UP000288716">
    <property type="component" value="Unassembled WGS sequence"/>
</dbReference>
<keyword evidence="4" id="KW-1185">Reference proteome</keyword>
<name>A0A443SHH0_9ACAR</name>
<dbReference type="InterPro" id="IPR050874">
    <property type="entry name" value="Diverse_PLD-related"/>
</dbReference>